<evidence type="ECO:0000259" key="1">
    <source>
        <dbReference type="PROSITE" id="PS50174"/>
    </source>
</evidence>
<evidence type="ECO:0000313" key="5">
    <source>
        <dbReference type="WBParaSite" id="DME_0000041401-mRNA-1"/>
    </source>
</evidence>
<dbReference type="GO" id="GO:0003676">
    <property type="term" value="F:nucleic acid binding"/>
    <property type="evidence" value="ECO:0007669"/>
    <property type="project" value="InterPro"/>
</dbReference>
<dbReference type="InterPro" id="IPR053027">
    <property type="entry name" value="AGGF1"/>
</dbReference>
<dbReference type="SUPFAM" id="SSF49879">
    <property type="entry name" value="SMAD/FHA domain"/>
    <property type="match status" value="1"/>
</dbReference>
<reference evidence="5" key="1">
    <citation type="submission" date="2017-02" db="UniProtKB">
        <authorList>
            <consortium name="WormBaseParasite"/>
        </authorList>
    </citation>
    <scope>IDENTIFICATION</scope>
</reference>
<dbReference type="SMART" id="SM00443">
    <property type="entry name" value="G_patch"/>
    <property type="match status" value="1"/>
</dbReference>
<sequence length="444" mass="50331">MKKCTTKFLYGVSVADIIKQTVNDCICEKLLPGYVFLDKYQLYYNAQTGYYYDANTSLFYHAETRCYYYYDEQSSSYVFHSRPLADHVWSTKTAKRHAQIIFGELYMKGMSQDEVDVFECICEIIETLCKSTDLSNGVSCDEILLNEFENEIESMIEEERIRYAACIRLIEVSNASKLHIVTMNGANIGNLHDCDVTISSSVDEKSEVFARIDYLDENSQYVITAMSEYNPLMVNGEYISKGSNVVVNHFDEWKIGNNVLVAHIHYGSNTCTSCEPGLLAVSNKPNAKNFVNKKVSLEVSRRRTMKQLKAEYGLLDMDYIVSPSVKSNLRESNGSNVNVKTSIYKHCQAKPLPEKLHFLLSQKTPSVEAPIDKSNKGYKLLQTMGWNSGEGLGRYRQGGTEPIINIKRTGRAGLGSLEKDKRTEPSKKIKIAKITKERFDAIVD</sequence>
<dbReference type="EMBL" id="UYYG01001150">
    <property type="protein sequence ID" value="VDN54801.1"/>
    <property type="molecule type" value="Genomic_DNA"/>
</dbReference>
<dbReference type="PANTHER" id="PTHR23106">
    <property type="entry name" value="ANGIOGENIC FACTOR WITH G PATCH AND FHA DOMAINS 1"/>
    <property type="match status" value="1"/>
</dbReference>
<dbReference type="STRING" id="318479.A0A0N4U1D7"/>
<dbReference type="AlphaFoldDB" id="A0A0N4U1D7"/>
<dbReference type="OrthoDB" id="2538319at2759"/>
<feature type="domain" description="G-patch" evidence="1">
    <location>
        <begin position="373"/>
        <end position="419"/>
    </location>
</feature>
<dbReference type="Gene3D" id="2.60.200.20">
    <property type="match status" value="1"/>
</dbReference>
<evidence type="ECO:0000313" key="4">
    <source>
        <dbReference type="Proteomes" id="UP000274756"/>
    </source>
</evidence>
<dbReference type="Pfam" id="PF17780">
    <property type="entry name" value="OCRE"/>
    <property type="match status" value="1"/>
</dbReference>
<organism evidence="3 5">
    <name type="scientific">Dracunculus medinensis</name>
    <name type="common">Guinea worm</name>
    <dbReference type="NCBI Taxonomy" id="318479"/>
    <lineage>
        <taxon>Eukaryota</taxon>
        <taxon>Metazoa</taxon>
        <taxon>Ecdysozoa</taxon>
        <taxon>Nematoda</taxon>
        <taxon>Chromadorea</taxon>
        <taxon>Rhabditida</taxon>
        <taxon>Spirurina</taxon>
        <taxon>Dracunculoidea</taxon>
        <taxon>Dracunculidae</taxon>
        <taxon>Dracunculus</taxon>
    </lineage>
</organism>
<reference evidence="2 4" key="2">
    <citation type="submission" date="2018-11" db="EMBL/GenBank/DDBJ databases">
        <authorList>
            <consortium name="Pathogen Informatics"/>
        </authorList>
    </citation>
    <scope>NUCLEOTIDE SEQUENCE [LARGE SCALE GENOMIC DNA]</scope>
</reference>
<dbReference type="PROSITE" id="PS50174">
    <property type="entry name" value="G_PATCH"/>
    <property type="match status" value="1"/>
</dbReference>
<gene>
    <name evidence="2" type="ORF">DME_LOCUS4774</name>
</gene>
<evidence type="ECO:0000313" key="3">
    <source>
        <dbReference type="Proteomes" id="UP000038040"/>
    </source>
</evidence>
<protein>
    <submittedName>
        <fullName evidence="5">G-patch domain-containing protein</fullName>
    </submittedName>
</protein>
<dbReference type="InterPro" id="IPR041591">
    <property type="entry name" value="OCRE"/>
</dbReference>
<accession>A0A0N4U1D7</accession>
<dbReference type="InterPro" id="IPR008984">
    <property type="entry name" value="SMAD_FHA_dom_sf"/>
</dbReference>
<dbReference type="InterPro" id="IPR000467">
    <property type="entry name" value="G_patch_dom"/>
</dbReference>
<dbReference type="Pfam" id="PF01585">
    <property type="entry name" value="G-patch"/>
    <property type="match status" value="1"/>
</dbReference>
<dbReference type="Proteomes" id="UP000038040">
    <property type="component" value="Unplaced"/>
</dbReference>
<proteinExistence type="predicted"/>
<dbReference type="PANTHER" id="PTHR23106:SF24">
    <property type="entry name" value="ANGIOGENIC FACTOR WITH G PATCH AND FHA DOMAINS 1"/>
    <property type="match status" value="1"/>
</dbReference>
<dbReference type="Proteomes" id="UP000274756">
    <property type="component" value="Unassembled WGS sequence"/>
</dbReference>
<keyword evidence="4" id="KW-1185">Reference proteome</keyword>
<evidence type="ECO:0000313" key="2">
    <source>
        <dbReference type="EMBL" id="VDN54801.1"/>
    </source>
</evidence>
<dbReference type="WBParaSite" id="DME_0000041401-mRNA-1">
    <property type="protein sequence ID" value="DME_0000041401-mRNA-1"/>
    <property type="gene ID" value="DME_0000041401"/>
</dbReference>
<name>A0A0N4U1D7_DRAME</name>